<evidence type="ECO:0000313" key="3">
    <source>
        <dbReference type="Proteomes" id="UP000789706"/>
    </source>
</evidence>
<protein>
    <submittedName>
        <fullName evidence="2">5370_t:CDS:1</fullName>
    </submittedName>
</protein>
<keyword evidence="3" id="KW-1185">Reference proteome</keyword>
<dbReference type="Gene3D" id="3.30.70.330">
    <property type="match status" value="1"/>
</dbReference>
<comment type="caution">
    <text evidence="2">The sequence shown here is derived from an EMBL/GenBank/DDBJ whole genome shotgun (WGS) entry which is preliminary data.</text>
</comment>
<dbReference type="GO" id="GO:0008597">
    <property type="term" value="F:calcium-dependent protein serine/threonine phosphatase regulator activity"/>
    <property type="evidence" value="ECO:0007669"/>
    <property type="project" value="TreeGrafter"/>
</dbReference>
<dbReference type="GO" id="GO:0019722">
    <property type="term" value="P:calcium-mediated signaling"/>
    <property type="evidence" value="ECO:0007669"/>
    <property type="project" value="InterPro"/>
</dbReference>
<comment type="similarity">
    <text evidence="1">Belongs to the RCAN family.</text>
</comment>
<dbReference type="PANTHER" id="PTHR10300:SF14">
    <property type="entry name" value="PROTEIN SARAH"/>
    <property type="match status" value="1"/>
</dbReference>
<dbReference type="InterPro" id="IPR012677">
    <property type="entry name" value="Nucleotide-bd_a/b_plait_sf"/>
</dbReference>
<name>A0A9N9ACT1_9GLOM</name>
<evidence type="ECO:0000256" key="1">
    <source>
        <dbReference type="ARBA" id="ARBA00008209"/>
    </source>
</evidence>
<dbReference type="PANTHER" id="PTHR10300">
    <property type="entry name" value="CALCIPRESSIN"/>
    <property type="match status" value="1"/>
</dbReference>
<accession>A0A9N9ACT1</accession>
<dbReference type="OrthoDB" id="17212at2759"/>
<sequence>MSPSLFPLQIQTEIIATNTLTITNLDRDTFLFENLVSLRSRLERYGAIHKFIPIKSFNRILAIFFQTREAQVAKSHVDRTLFLGNIIRVYFGSHTPVYDGFDSSRHLNVPELEKNWLSSPPGSPPVGWNPTRENAPNSVTFAHDIIHSLSHVDTILKGNNDLEEFSLDDKPEKEVNYNFEVSNTQKIPVLTVLSSDTKIDHNKKSECNVPLILIQDWDEIPPNKKSNNLIRNFNFQNTKIPPTPTSRPPFS</sequence>
<dbReference type="EMBL" id="CAJVPK010000579">
    <property type="protein sequence ID" value="CAG8528285.1"/>
    <property type="molecule type" value="Genomic_DNA"/>
</dbReference>
<dbReference type="GO" id="GO:0005737">
    <property type="term" value="C:cytoplasm"/>
    <property type="evidence" value="ECO:0007669"/>
    <property type="project" value="TreeGrafter"/>
</dbReference>
<dbReference type="InterPro" id="IPR006931">
    <property type="entry name" value="Calcipressin"/>
</dbReference>
<dbReference type="AlphaFoldDB" id="A0A9N9ACT1"/>
<evidence type="ECO:0000313" key="2">
    <source>
        <dbReference type="EMBL" id="CAG8528285.1"/>
    </source>
</evidence>
<dbReference type="InterPro" id="IPR035979">
    <property type="entry name" value="RBD_domain_sf"/>
</dbReference>
<dbReference type="Proteomes" id="UP000789706">
    <property type="component" value="Unassembled WGS sequence"/>
</dbReference>
<gene>
    <name evidence="2" type="ORF">DEBURN_LOCUS6011</name>
</gene>
<proteinExistence type="inferred from homology"/>
<organism evidence="2 3">
    <name type="scientific">Diversispora eburnea</name>
    <dbReference type="NCBI Taxonomy" id="1213867"/>
    <lineage>
        <taxon>Eukaryota</taxon>
        <taxon>Fungi</taxon>
        <taxon>Fungi incertae sedis</taxon>
        <taxon>Mucoromycota</taxon>
        <taxon>Glomeromycotina</taxon>
        <taxon>Glomeromycetes</taxon>
        <taxon>Diversisporales</taxon>
        <taxon>Diversisporaceae</taxon>
        <taxon>Diversispora</taxon>
    </lineage>
</organism>
<dbReference type="Pfam" id="PF04847">
    <property type="entry name" value="Calcipressin"/>
    <property type="match status" value="1"/>
</dbReference>
<dbReference type="GO" id="GO:0003676">
    <property type="term" value="F:nucleic acid binding"/>
    <property type="evidence" value="ECO:0007669"/>
    <property type="project" value="InterPro"/>
</dbReference>
<reference evidence="2" key="1">
    <citation type="submission" date="2021-06" db="EMBL/GenBank/DDBJ databases">
        <authorList>
            <person name="Kallberg Y."/>
            <person name="Tangrot J."/>
            <person name="Rosling A."/>
        </authorList>
    </citation>
    <scope>NUCLEOTIDE SEQUENCE</scope>
    <source>
        <strain evidence="2">AZ414A</strain>
    </source>
</reference>
<dbReference type="SUPFAM" id="SSF54928">
    <property type="entry name" value="RNA-binding domain, RBD"/>
    <property type="match status" value="1"/>
</dbReference>
<dbReference type="GO" id="GO:0005634">
    <property type="term" value="C:nucleus"/>
    <property type="evidence" value="ECO:0007669"/>
    <property type="project" value="TreeGrafter"/>
</dbReference>